<gene>
    <name evidence="17" type="primary">VP1</name>
</gene>
<accession>A0A2S1CJP8</accession>
<dbReference type="KEGG" id="vg:41702059"/>
<evidence type="ECO:0000256" key="6">
    <source>
        <dbReference type="ARBA" id="ARBA00022562"/>
    </source>
</evidence>
<dbReference type="Proteomes" id="UP000290684">
    <property type="component" value="Segment"/>
</dbReference>
<evidence type="ECO:0000256" key="5">
    <source>
        <dbReference type="ARBA" id="ARBA00022561"/>
    </source>
</evidence>
<comment type="similarity">
    <text evidence="3">Belongs to the polyomaviruses coat protein VP1 family.</text>
</comment>
<comment type="subcellular location">
    <subcellularLocation>
        <location evidence="1">Host nucleus</location>
    </subcellularLocation>
    <subcellularLocation>
        <location evidence="2">Virion</location>
    </subcellularLocation>
</comment>
<dbReference type="GO" id="GO:0019062">
    <property type="term" value="P:virion attachment to host cell"/>
    <property type="evidence" value="ECO:0007669"/>
    <property type="project" value="UniProtKB-KW"/>
</dbReference>
<evidence type="ECO:0000256" key="16">
    <source>
        <dbReference type="ARBA" id="ARBA00032469"/>
    </source>
</evidence>
<evidence type="ECO:0000313" key="18">
    <source>
        <dbReference type="Proteomes" id="UP000290684"/>
    </source>
</evidence>
<evidence type="ECO:0000256" key="9">
    <source>
        <dbReference type="ARBA" id="ARBA00022804"/>
    </source>
</evidence>
<dbReference type="GeneID" id="41702059"/>
<dbReference type="Pfam" id="PF00718">
    <property type="entry name" value="Polyoma_coat"/>
    <property type="match status" value="1"/>
</dbReference>
<dbReference type="GO" id="GO:0075509">
    <property type="term" value="P:endocytosis involved in viral entry into host cell"/>
    <property type="evidence" value="ECO:0007669"/>
    <property type="project" value="UniProtKB-KW"/>
</dbReference>
<dbReference type="InterPro" id="IPR000662">
    <property type="entry name" value="Capsid_VP1_Polyomavir"/>
</dbReference>
<name>A0A2S1CJP8_9POLY</name>
<evidence type="ECO:0000256" key="7">
    <source>
        <dbReference type="ARBA" id="ARBA00022581"/>
    </source>
</evidence>
<dbReference type="RefSeq" id="YP_009553605.1">
    <property type="nucleotide sequence ID" value="NC_040821.1"/>
</dbReference>
<sequence length="355" mass="39059">MPPKGKAVQKTQVPKLIVRGNVEVLGVKTGPDCTVEIEAYLQPRMGDPQCGASSTKITVATDNNQDQPQASEIPCWSCGRIQLPILNDDMTCNEILMWECVSVKTEVVGITTCLNVHSARKRWPSAQGPGYPFEGPSFHCFAVGGEPLELQGLMANSQATFAQTQAVPPFRDNFAAQILDMRNKGILDKDGVYPIEHWVPDPSKNENSRYFGTLHGGLQTPPVLQITNSVVTVLLDENGVGPLCKGDGLFLSSADIVGWQINQSDNGFWRGLPRYFNCKLRKRIVKNPYPISSLLSSLFTGLNPKITGQPMEGRDAQVEEVSIYQGQEELPSDPDMIRYIDKFGQNKTKVPQPAN</sequence>
<evidence type="ECO:0000256" key="3">
    <source>
        <dbReference type="ARBA" id="ARBA00006893"/>
    </source>
</evidence>
<dbReference type="GO" id="GO:0005198">
    <property type="term" value="F:structural molecule activity"/>
    <property type="evidence" value="ECO:0007669"/>
    <property type="project" value="InterPro"/>
</dbReference>
<dbReference type="GO" id="GO:0039620">
    <property type="term" value="C:T=7 icosahedral viral capsid"/>
    <property type="evidence" value="ECO:0007669"/>
    <property type="project" value="UniProtKB-KW"/>
</dbReference>
<keyword evidence="14" id="KW-1015">Disulfide bond</keyword>
<evidence type="ECO:0000313" key="17">
    <source>
        <dbReference type="EMBL" id="AWD33761.1"/>
    </source>
</evidence>
<evidence type="ECO:0000256" key="8">
    <source>
        <dbReference type="ARBA" id="ARBA00022595"/>
    </source>
</evidence>
<dbReference type="EMBL" id="MG701352">
    <property type="protein sequence ID" value="AWD33761.1"/>
    <property type="molecule type" value="Genomic_DNA"/>
</dbReference>
<dbReference type="Gene3D" id="2.60.175.10">
    <property type="entry name" value="Capsid protein VP1,Polyomavirus"/>
    <property type="match status" value="1"/>
</dbReference>
<reference evidence="17" key="1">
    <citation type="submission" date="2017-12" db="EMBL/GenBank/DDBJ databases">
        <title>Identification of novel polyomaviruses in members of multiple mammalian orders.</title>
        <authorList>
            <person name="Ehlers B."/>
            <person name="Walter C."/>
            <person name="Liebmann S."/>
            <person name="Richter D."/>
            <person name="Ulrich R.G."/>
            <person name="Leendertz F.H."/>
            <person name="Calvignac-Spencer S."/>
        </authorList>
    </citation>
    <scope>NUCLEOTIDE SEQUENCE [LARGE SCALE GENOMIC DNA]</scope>
    <source>
        <strain evidence="17">3327 ID3a</strain>
    </source>
</reference>
<evidence type="ECO:0000256" key="13">
    <source>
        <dbReference type="ARBA" id="ARBA00022921"/>
    </source>
</evidence>
<keyword evidence="7" id="KW-0945">Host-virus interaction</keyword>
<evidence type="ECO:0000256" key="11">
    <source>
        <dbReference type="ARBA" id="ARBA00022844"/>
    </source>
</evidence>
<evidence type="ECO:0000256" key="15">
    <source>
        <dbReference type="ARBA" id="ARBA00023296"/>
    </source>
</evidence>
<keyword evidence="5" id="KW-0167">Capsid protein</keyword>
<keyword evidence="18" id="KW-1185">Reference proteome</keyword>
<organism evidence="17">
    <name type="scientific">Glis glis polyomavirus 1</name>
    <dbReference type="NCBI Taxonomy" id="2170404"/>
    <lineage>
        <taxon>Viruses</taxon>
        <taxon>Monodnaviria</taxon>
        <taxon>Shotokuvirae</taxon>
        <taxon>Cossaviricota</taxon>
        <taxon>Papovaviricetes</taxon>
        <taxon>Sepolyvirales</taxon>
        <taxon>Polyomaviridae</taxon>
        <taxon>Betapolyomavirus</taxon>
        <taxon>Betapolyomavirus gliris</taxon>
    </lineage>
</organism>
<proteinExistence type="inferred from homology"/>
<keyword evidence="9" id="KW-1161">Viral attachment to host cell</keyword>
<evidence type="ECO:0000256" key="2">
    <source>
        <dbReference type="ARBA" id="ARBA00004328"/>
    </source>
</evidence>
<keyword evidence="6" id="KW-1048">Host nucleus</keyword>
<keyword evidence="11" id="KW-0946">Virion</keyword>
<evidence type="ECO:0000256" key="10">
    <source>
        <dbReference type="ARBA" id="ARBA00022828"/>
    </source>
</evidence>
<evidence type="ECO:0000256" key="1">
    <source>
        <dbReference type="ARBA" id="ARBA00004147"/>
    </source>
</evidence>
<evidence type="ECO:0000256" key="4">
    <source>
        <dbReference type="ARBA" id="ARBA00016975"/>
    </source>
</evidence>
<keyword evidence="15" id="KW-1160">Virus entry into host cell</keyword>
<evidence type="ECO:0000256" key="12">
    <source>
        <dbReference type="ARBA" id="ARBA00022890"/>
    </source>
</evidence>
<keyword evidence="10" id="KW-1145">T=7 icosahedral capsid protein</keyword>
<dbReference type="OrthoDB" id="12524at10239"/>
<dbReference type="GO" id="GO:0042025">
    <property type="term" value="C:host cell nucleus"/>
    <property type="evidence" value="ECO:0007669"/>
    <property type="project" value="UniProtKB-SubCell"/>
</dbReference>
<keyword evidence="12" id="KW-1164">Virus endocytosis by host</keyword>
<keyword evidence="8" id="KW-1162">Viral penetration into host cytoplasm</keyword>
<dbReference type="SUPFAM" id="SSF88648">
    <property type="entry name" value="Group I dsDNA viruses"/>
    <property type="match status" value="1"/>
</dbReference>
<protein>
    <recommendedName>
        <fullName evidence="4">Major capsid protein VP1</fullName>
    </recommendedName>
    <alternativeName>
        <fullName evidence="16">Major structural protein VP1</fullName>
    </alternativeName>
</protein>
<dbReference type="InterPro" id="IPR011222">
    <property type="entry name" value="dsDNA_vir_gr_I_capsid"/>
</dbReference>
<keyword evidence="13" id="KW-0426">Late protein</keyword>
<dbReference type="InterPro" id="IPR036931">
    <property type="entry name" value="Polyomavir_VP1_sf"/>
</dbReference>
<evidence type="ECO:0000256" key="14">
    <source>
        <dbReference type="ARBA" id="ARBA00023157"/>
    </source>
</evidence>